<reference evidence="1" key="1">
    <citation type="journal article" date="2020" name="Nature">
        <title>Giant virus diversity and host interactions through global metagenomics.</title>
        <authorList>
            <person name="Schulz F."/>
            <person name="Roux S."/>
            <person name="Paez-Espino D."/>
            <person name="Jungbluth S."/>
            <person name="Walsh D.A."/>
            <person name="Denef V.J."/>
            <person name="McMahon K.D."/>
            <person name="Konstantinidis K.T."/>
            <person name="Eloe-Fadrosh E.A."/>
            <person name="Kyrpides N.C."/>
            <person name="Woyke T."/>
        </authorList>
    </citation>
    <scope>NUCLEOTIDE SEQUENCE</scope>
    <source>
        <strain evidence="1">GVMAG-M-3300020192-26</strain>
    </source>
</reference>
<protein>
    <submittedName>
        <fullName evidence="1">Uncharacterized protein</fullName>
    </submittedName>
</protein>
<proteinExistence type="predicted"/>
<evidence type="ECO:0000313" key="1">
    <source>
        <dbReference type="EMBL" id="QHT01572.1"/>
    </source>
</evidence>
<organism evidence="1">
    <name type="scientific">viral metagenome</name>
    <dbReference type="NCBI Taxonomy" id="1070528"/>
    <lineage>
        <taxon>unclassified sequences</taxon>
        <taxon>metagenomes</taxon>
        <taxon>organismal metagenomes</taxon>
    </lineage>
</organism>
<dbReference type="AlphaFoldDB" id="A0A6C0CBR7"/>
<accession>A0A6C0CBR7</accession>
<sequence length="37" mass="4274">MIKSKNTSGYFTATGEYHKINGRQKYLREKPIKIKSG</sequence>
<dbReference type="EMBL" id="MN739377">
    <property type="protein sequence ID" value="QHT01572.1"/>
    <property type="molecule type" value="Genomic_DNA"/>
</dbReference>
<name>A0A6C0CBR7_9ZZZZ</name>